<accession>A0A378MH31</accession>
<comment type="similarity">
    <text evidence="8">Belongs to the binding-protein-dependent transport system permease family.</text>
</comment>
<dbReference type="InterPro" id="IPR000515">
    <property type="entry name" value="MetI-like"/>
</dbReference>
<keyword evidence="7 8" id="KW-0472">Membrane</keyword>
<evidence type="ECO:0000256" key="4">
    <source>
        <dbReference type="ARBA" id="ARBA00022692"/>
    </source>
</evidence>
<evidence type="ECO:0000256" key="5">
    <source>
        <dbReference type="ARBA" id="ARBA00022989"/>
    </source>
</evidence>
<dbReference type="Gene3D" id="1.10.3720.10">
    <property type="entry name" value="MetI-like"/>
    <property type="match status" value="1"/>
</dbReference>
<dbReference type="CDD" id="cd06261">
    <property type="entry name" value="TM_PBP2"/>
    <property type="match status" value="1"/>
</dbReference>
<dbReference type="Proteomes" id="UP000254879">
    <property type="component" value="Unassembled WGS sequence"/>
</dbReference>
<keyword evidence="3" id="KW-1003">Cell membrane</keyword>
<evidence type="ECO:0000256" key="8">
    <source>
        <dbReference type="RuleBase" id="RU363032"/>
    </source>
</evidence>
<evidence type="ECO:0000313" key="10">
    <source>
        <dbReference type="EMBL" id="STY45094.1"/>
    </source>
</evidence>
<comment type="subcellular location">
    <subcellularLocation>
        <location evidence="1 8">Cell membrane</location>
        <topology evidence="1 8">Multi-pass membrane protein</topology>
    </subcellularLocation>
</comment>
<dbReference type="SUPFAM" id="SSF161098">
    <property type="entry name" value="MetI-like"/>
    <property type="match status" value="1"/>
</dbReference>
<dbReference type="RefSeq" id="WP_115346183.1">
    <property type="nucleotide sequence ID" value="NZ_UGPG01000001.1"/>
</dbReference>
<dbReference type="PANTHER" id="PTHR30151:SF0">
    <property type="entry name" value="ABC TRANSPORTER PERMEASE PROTEIN MJ0413-RELATED"/>
    <property type="match status" value="1"/>
</dbReference>
<evidence type="ECO:0000256" key="1">
    <source>
        <dbReference type="ARBA" id="ARBA00004651"/>
    </source>
</evidence>
<evidence type="ECO:0000256" key="6">
    <source>
        <dbReference type="ARBA" id="ARBA00023016"/>
    </source>
</evidence>
<dbReference type="PROSITE" id="PS50928">
    <property type="entry name" value="ABC_TM1"/>
    <property type="match status" value="1"/>
</dbReference>
<evidence type="ECO:0000256" key="3">
    <source>
        <dbReference type="ARBA" id="ARBA00022475"/>
    </source>
</evidence>
<evidence type="ECO:0000259" key="9">
    <source>
        <dbReference type="PROSITE" id="PS50928"/>
    </source>
</evidence>
<dbReference type="AlphaFoldDB" id="A0A378MH31"/>
<evidence type="ECO:0000313" key="11">
    <source>
        <dbReference type="Proteomes" id="UP000254879"/>
    </source>
</evidence>
<dbReference type="Pfam" id="PF00528">
    <property type="entry name" value="BPD_transp_1"/>
    <property type="match status" value="1"/>
</dbReference>
<evidence type="ECO:0000256" key="2">
    <source>
        <dbReference type="ARBA" id="ARBA00022448"/>
    </source>
</evidence>
<keyword evidence="6" id="KW-0346">Stress response</keyword>
<evidence type="ECO:0000256" key="7">
    <source>
        <dbReference type="ARBA" id="ARBA00023136"/>
    </source>
</evidence>
<protein>
    <submittedName>
        <fullName evidence="10">Bicarbonate transport system permease protein CmpB</fullName>
    </submittedName>
</protein>
<keyword evidence="2 8" id="KW-0813">Transport</keyword>
<feature type="transmembrane region" description="Helical" evidence="8">
    <location>
        <begin position="163"/>
        <end position="184"/>
    </location>
</feature>
<dbReference type="GO" id="GO:0005886">
    <property type="term" value="C:plasma membrane"/>
    <property type="evidence" value="ECO:0007669"/>
    <property type="project" value="UniProtKB-SubCell"/>
</dbReference>
<gene>
    <name evidence="10" type="primary">cmpB</name>
    <name evidence="10" type="ORF">NCTC10815_02469</name>
</gene>
<dbReference type="InterPro" id="IPR035906">
    <property type="entry name" value="MetI-like_sf"/>
</dbReference>
<keyword evidence="4 8" id="KW-0812">Transmembrane</keyword>
<organism evidence="10 11">
    <name type="scientific">Listeria grayi</name>
    <name type="common">Listeria murrayi</name>
    <dbReference type="NCBI Taxonomy" id="1641"/>
    <lineage>
        <taxon>Bacteria</taxon>
        <taxon>Bacillati</taxon>
        <taxon>Bacillota</taxon>
        <taxon>Bacilli</taxon>
        <taxon>Bacillales</taxon>
        <taxon>Listeriaceae</taxon>
        <taxon>Listeria</taxon>
    </lineage>
</organism>
<dbReference type="GO" id="GO:0055085">
    <property type="term" value="P:transmembrane transport"/>
    <property type="evidence" value="ECO:0007669"/>
    <property type="project" value="InterPro"/>
</dbReference>
<reference evidence="10 11" key="1">
    <citation type="submission" date="2018-06" db="EMBL/GenBank/DDBJ databases">
        <authorList>
            <consortium name="Pathogen Informatics"/>
            <person name="Doyle S."/>
        </authorList>
    </citation>
    <scope>NUCLEOTIDE SEQUENCE [LARGE SCALE GENOMIC DNA]</scope>
    <source>
        <strain evidence="11">NCTC 10815</strain>
    </source>
</reference>
<dbReference type="EMBL" id="UGPG01000001">
    <property type="protein sequence ID" value="STY45094.1"/>
    <property type="molecule type" value="Genomic_DNA"/>
</dbReference>
<sequence>MKPVLQKGLILLLWLLLWEAAAALIDNTLLFVGPWTVLRYLIQLGKETAFYWTICHSLGNILAGLFLGLLLGSSLALVTNTSAWLTALFQPLVSMMKVTPVASFTMFVLAFVQSSHLPMIVAFLMVFPVIYGNMQKGLQNVDPALLEMAGIFGFSHWQRLRTIYFPAVYPFFYAAFQTGIGYAWKAGITAEVLVSPLLSIGKNIADAKVYFDTLQLFAWTIVIIAVSIGVEKSLSALLRWLIYPFLFQTKKVSNHDTLSVHNEIFWRTASVGTTEMGNRY</sequence>
<feature type="transmembrane region" description="Helical" evidence="8">
    <location>
        <begin position="216"/>
        <end position="242"/>
    </location>
</feature>
<name>A0A378MH31_LISGR</name>
<feature type="domain" description="ABC transmembrane type-1" evidence="9">
    <location>
        <begin position="54"/>
        <end position="234"/>
    </location>
</feature>
<dbReference type="PANTHER" id="PTHR30151">
    <property type="entry name" value="ALKANE SULFONATE ABC TRANSPORTER-RELATED, MEMBRANE SUBUNIT"/>
    <property type="match status" value="1"/>
</dbReference>
<proteinExistence type="inferred from homology"/>
<keyword evidence="5 8" id="KW-1133">Transmembrane helix</keyword>